<evidence type="ECO:0000313" key="2">
    <source>
        <dbReference type="EMBL" id="SBS98891.1"/>
    </source>
</evidence>
<dbReference type="EMBL" id="FLQV01001007">
    <property type="protein sequence ID" value="SBS98891.1"/>
    <property type="molecule type" value="Genomic_DNA"/>
</dbReference>
<dbReference type="EMBL" id="FLQU01001644">
    <property type="protein sequence ID" value="SBS93884.1"/>
    <property type="molecule type" value="Genomic_DNA"/>
</dbReference>
<evidence type="ECO:0000313" key="3">
    <source>
        <dbReference type="Proteomes" id="UP000078546"/>
    </source>
</evidence>
<evidence type="ECO:0000313" key="1">
    <source>
        <dbReference type="EMBL" id="SBS93884.1"/>
    </source>
</evidence>
<organism evidence="2 3">
    <name type="scientific">Plasmodium ovale curtisi</name>
    <dbReference type="NCBI Taxonomy" id="864141"/>
    <lineage>
        <taxon>Eukaryota</taxon>
        <taxon>Sar</taxon>
        <taxon>Alveolata</taxon>
        <taxon>Apicomplexa</taxon>
        <taxon>Aconoidasida</taxon>
        <taxon>Haemosporida</taxon>
        <taxon>Plasmodiidae</taxon>
        <taxon>Plasmodium</taxon>
        <taxon>Plasmodium (Plasmodium)</taxon>
    </lineage>
</organism>
<reference evidence="2" key="1">
    <citation type="submission" date="2016-05" db="EMBL/GenBank/DDBJ databases">
        <authorList>
            <person name="Lavstsen T."/>
            <person name="Jespersen J.S."/>
        </authorList>
    </citation>
    <scope>NUCLEOTIDE SEQUENCE [LARGE SCALE GENOMIC DNA]</scope>
</reference>
<gene>
    <name evidence="2" type="ORF">POVCU1_049460</name>
    <name evidence="1" type="ORF">POVCU2_0084250</name>
</gene>
<dbReference type="Pfam" id="PF05795">
    <property type="entry name" value="Plasmodium_Vir"/>
    <property type="match status" value="2"/>
</dbReference>
<reference evidence="3 4" key="2">
    <citation type="submission" date="2016-05" db="EMBL/GenBank/DDBJ databases">
        <authorList>
            <person name="Naeem Raeece"/>
        </authorList>
    </citation>
    <scope>NUCLEOTIDE SEQUENCE [LARGE SCALE GENOMIC DNA]</scope>
</reference>
<name>A0A1A8X2R4_PLAOA</name>
<accession>A0A1A8X2R4</accession>
<dbReference type="AlphaFoldDB" id="A0A1A8X2R4"/>
<protein>
    <submittedName>
        <fullName evidence="2">PIR Superfamily Protein</fullName>
    </submittedName>
</protein>
<dbReference type="InterPro" id="IPR008780">
    <property type="entry name" value="Plasmodium_Vir"/>
</dbReference>
<sequence length="334" mass="39011">MDQSITLKDLPSVKFENKLKDKIQYKTLEYYVTINPTDEQIDEWISKFESNIHTYLMEHSVQSLVNEEKGCKDFNYFINDITQKIRSFRKEKLFEAHKWATRIKNWNENYPKVNLSYKCNKTNKYYYDNLKKLYDLCIDNEFVNQNKHKLKNKHDCQSIIDNMSSRMSELISIRDRVERQRNSSKIPDTCSANNLEKMLPNIDCKSITEQATRLDDFGSGADHVISEKLEGTTRSQSLSGIEEFPNIGEEVLKIPGENNSIGLVSLPILGFSVLSFLLYKYTPLGSKFHSYFQNKGNISINQDYEETNKMLSNTSNLNDMYSESIQYNLSYQTL</sequence>
<dbReference type="Proteomes" id="UP000078546">
    <property type="component" value="Unassembled WGS sequence"/>
</dbReference>
<evidence type="ECO:0000313" key="4">
    <source>
        <dbReference type="Proteomes" id="UP000078560"/>
    </source>
</evidence>
<dbReference type="Proteomes" id="UP000078560">
    <property type="component" value="Unassembled WGS sequence"/>
</dbReference>
<proteinExistence type="predicted"/>